<dbReference type="PANTHER" id="PTHR12308">
    <property type="entry name" value="ANOCTAMIN"/>
    <property type="match status" value="1"/>
</dbReference>
<dbReference type="GO" id="GO:0005254">
    <property type="term" value="F:chloride channel activity"/>
    <property type="evidence" value="ECO:0007669"/>
    <property type="project" value="TreeGrafter"/>
</dbReference>
<evidence type="ECO:0000259" key="2">
    <source>
        <dbReference type="Pfam" id="PF16178"/>
    </source>
</evidence>
<keyword evidence="1" id="KW-0472">Membrane</keyword>
<sequence>MGRRRRRNRPSFFVSHFSTQTCVAFAVVHFQRAKRRRARDGKRRIDFVLAYQKHDDSVSENYRRVFEDNLIKEGLDLELEDSTTSRDGKTNFLKIHAPWKVLVKYAEKLHLRMPIKLGDESTEIENESKPNALEAIWAKMWTPFPYNKELIPDEKQYFNAEFVRQREHMYIIQNKDTIFSQAIRSRIAWEVLMRTTYDDNDRQKGEENFT</sequence>
<keyword evidence="1" id="KW-1133">Transmembrane helix</keyword>
<keyword evidence="4" id="KW-1185">Reference proteome</keyword>
<feature type="transmembrane region" description="Helical" evidence="1">
    <location>
        <begin position="12"/>
        <end position="30"/>
    </location>
</feature>
<dbReference type="GO" id="GO:0005886">
    <property type="term" value="C:plasma membrane"/>
    <property type="evidence" value="ECO:0007669"/>
    <property type="project" value="TreeGrafter"/>
</dbReference>
<keyword evidence="1" id="KW-0812">Transmembrane</keyword>
<dbReference type="GO" id="GO:0046983">
    <property type="term" value="F:protein dimerization activity"/>
    <property type="evidence" value="ECO:0007669"/>
    <property type="project" value="InterPro"/>
</dbReference>
<protein>
    <recommendedName>
        <fullName evidence="2">Anoctamin dimerisation domain-containing protein</fullName>
    </recommendedName>
</protein>
<evidence type="ECO:0000313" key="4">
    <source>
        <dbReference type="Proteomes" id="UP001321473"/>
    </source>
</evidence>
<name>A0AAQ4EN80_AMBAM</name>
<dbReference type="PANTHER" id="PTHR12308:SF84">
    <property type="entry name" value="ANOCTAMIN"/>
    <property type="match status" value="1"/>
</dbReference>
<feature type="domain" description="Anoctamin dimerisation" evidence="2">
    <location>
        <begin position="39"/>
        <end position="204"/>
    </location>
</feature>
<organism evidence="3 4">
    <name type="scientific">Amblyomma americanum</name>
    <name type="common">Lone star tick</name>
    <dbReference type="NCBI Taxonomy" id="6943"/>
    <lineage>
        <taxon>Eukaryota</taxon>
        <taxon>Metazoa</taxon>
        <taxon>Ecdysozoa</taxon>
        <taxon>Arthropoda</taxon>
        <taxon>Chelicerata</taxon>
        <taxon>Arachnida</taxon>
        <taxon>Acari</taxon>
        <taxon>Parasitiformes</taxon>
        <taxon>Ixodida</taxon>
        <taxon>Ixodoidea</taxon>
        <taxon>Ixodidae</taxon>
        <taxon>Amblyomminae</taxon>
        <taxon>Amblyomma</taxon>
    </lineage>
</organism>
<comment type="caution">
    <text evidence="3">The sequence shown here is derived from an EMBL/GenBank/DDBJ whole genome shotgun (WGS) entry which is preliminary data.</text>
</comment>
<evidence type="ECO:0000256" key="1">
    <source>
        <dbReference type="SAM" id="Phobius"/>
    </source>
</evidence>
<reference evidence="3 4" key="1">
    <citation type="journal article" date="2023" name="Arcadia Sci">
        <title>De novo assembly of a long-read Amblyomma americanum tick genome.</title>
        <authorList>
            <person name="Chou S."/>
            <person name="Poskanzer K.E."/>
            <person name="Rollins M."/>
            <person name="Thuy-Boun P.S."/>
        </authorList>
    </citation>
    <scope>NUCLEOTIDE SEQUENCE [LARGE SCALE GENOMIC DNA]</scope>
    <source>
        <strain evidence="3">F_SG_1</strain>
        <tissue evidence="3">Salivary glands</tissue>
    </source>
</reference>
<dbReference type="InterPro" id="IPR032394">
    <property type="entry name" value="Anoct_dimer"/>
</dbReference>
<dbReference type="EMBL" id="JARKHS020013285">
    <property type="protein sequence ID" value="KAK8776177.1"/>
    <property type="molecule type" value="Genomic_DNA"/>
</dbReference>
<dbReference type="Pfam" id="PF16178">
    <property type="entry name" value="Anoct_dimer"/>
    <property type="match status" value="1"/>
</dbReference>
<gene>
    <name evidence="3" type="ORF">V5799_030476</name>
</gene>
<proteinExistence type="predicted"/>
<dbReference type="InterPro" id="IPR007632">
    <property type="entry name" value="Anoctamin"/>
</dbReference>
<dbReference type="Proteomes" id="UP001321473">
    <property type="component" value="Unassembled WGS sequence"/>
</dbReference>
<dbReference type="AlphaFoldDB" id="A0AAQ4EN80"/>
<evidence type="ECO:0000313" key="3">
    <source>
        <dbReference type="EMBL" id="KAK8776177.1"/>
    </source>
</evidence>
<accession>A0AAQ4EN80</accession>